<protein>
    <submittedName>
        <fullName evidence="1">Uncharacterized protein</fullName>
    </submittedName>
</protein>
<dbReference type="Proteomes" id="UP000054988">
    <property type="component" value="Unassembled WGS sequence"/>
</dbReference>
<reference evidence="1 3" key="1">
    <citation type="submission" date="2015-12" db="EMBL/GenBank/DDBJ databases">
        <title>Draft genome sequence of Moniliophthora roreri, the causal agent of frosty pod rot of cacao.</title>
        <authorList>
            <person name="Aime M.C."/>
            <person name="Diaz-Valderrama J.R."/>
            <person name="Kijpornyongpan T."/>
            <person name="Phillips-Mora W."/>
        </authorList>
    </citation>
    <scope>NUCLEOTIDE SEQUENCE [LARGE SCALE GENOMIC DNA]</scope>
    <source>
        <strain evidence="1 3">MCA 2952</strain>
    </source>
</reference>
<name>A0A0W0FRD1_MONRR</name>
<gene>
    <name evidence="2" type="ORF">WG66_3726</name>
    <name evidence="1" type="ORF">WG66_8648</name>
</gene>
<comment type="caution">
    <text evidence="1">The sequence shown here is derived from an EMBL/GenBank/DDBJ whole genome shotgun (WGS) entry which is preliminary data.</text>
</comment>
<organism evidence="1 3">
    <name type="scientific">Moniliophthora roreri</name>
    <name type="common">Frosty pod rot fungus</name>
    <name type="synonym">Monilia roreri</name>
    <dbReference type="NCBI Taxonomy" id="221103"/>
    <lineage>
        <taxon>Eukaryota</taxon>
        <taxon>Fungi</taxon>
        <taxon>Dikarya</taxon>
        <taxon>Basidiomycota</taxon>
        <taxon>Agaricomycotina</taxon>
        <taxon>Agaricomycetes</taxon>
        <taxon>Agaricomycetidae</taxon>
        <taxon>Agaricales</taxon>
        <taxon>Marasmiineae</taxon>
        <taxon>Marasmiaceae</taxon>
        <taxon>Moniliophthora</taxon>
    </lineage>
</organism>
<evidence type="ECO:0000313" key="2">
    <source>
        <dbReference type="EMBL" id="KTB43697.1"/>
    </source>
</evidence>
<dbReference type="EMBL" id="LATX01001730">
    <property type="protein sequence ID" value="KTB38774.1"/>
    <property type="molecule type" value="Genomic_DNA"/>
</dbReference>
<evidence type="ECO:0000313" key="1">
    <source>
        <dbReference type="EMBL" id="KTB38774.1"/>
    </source>
</evidence>
<evidence type="ECO:0000313" key="3">
    <source>
        <dbReference type="Proteomes" id="UP000054988"/>
    </source>
</evidence>
<accession>A0A0W0FRD1</accession>
<proteinExistence type="predicted"/>
<sequence>MQLQGFSIQHQVLKGSKNDSHFPINIDERPSTALKHNPECHIIGNFNSSIHSLPSRIECQ</sequence>
<dbReference type="EMBL" id="LATX01001105">
    <property type="protein sequence ID" value="KTB43697.1"/>
    <property type="molecule type" value="Genomic_DNA"/>
</dbReference>
<dbReference type="AlphaFoldDB" id="A0A0W0FRD1"/>